<dbReference type="Pfam" id="PF02272">
    <property type="entry name" value="DHHA1"/>
    <property type="match status" value="1"/>
</dbReference>
<dbReference type="PANTHER" id="PTHR47618:SF1">
    <property type="entry name" value="BIFUNCTIONAL OLIGORIBONUCLEASE AND PAP PHOSPHATASE NRNA"/>
    <property type="match status" value="1"/>
</dbReference>
<dbReference type="EMBL" id="NMQW01000027">
    <property type="protein sequence ID" value="OXM84714.1"/>
    <property type="molecule type" value="Genomic_DNA"/>
</dbReference>
<proteinExistence type="predicted"/>
<evidence type="ECO:0000313" key="4">
    <source>
        <dbReference type="Proteomes" id="UP000215509"/>
    </source>
</evidence>
<feature type="domain" description="DDH" evidence="1">
    <location>
        <begin position="28"/>
        <end position="170"/>
    </location>
</feature>
<dbReference type="InterPro" id="IPR038763">
    <property type="entry name" value="DHH_sf"/>
</dbReference>
<feature type="domain" description="DHHA1" evidence="2">
    <location>
        <begin position="247"/>
        <end position="330"/>
    </location>
</feature>
<name>A0A229UN19_9BACL</name>
<dbReference type="InterPro" id="IPR051319">
    <property type="entry name" value="Oligoribo/pAp-PDE_c-di-AMP_PDE"/>
</dbReference>
<reference evidence="3 4" key="1">
    <citation type="submission" date="2017-07" db="EMBL/GenBank/DDBJ databases">
        <title>Genome sequencing and assembly of Paenibacillus rigui.</title>
        <authorList>
            <person name="Mayilraj S."/>
        </authorList>
    </citation>
    <scope>NUCLEOTIDE SEQUENCE [LARGE SCALE GENOMIC DNA]</scope>
    <source>
        <strain evidence="3 4">JCM 16352</strain>
    </source>
</reference>
<sequence length="333" mass="36049">MSGAYSLPEAYSIQLQEAARFIQENDDFLVVSHIQPDGDAAGSTFAMAWMLTALGKRFTLINEGSIPDKFKYMAAGQHKVINLESDAVTEQFSHVISLDCADYSRMGKVHQGFSEQVTMLNIDHHATNDLFGTTNVVNASAAATVEILYDLSLELGIVFSHELNVCIYSGLLTDTGGFRYANTTPKVMQIAADMLQRGVKGHELAEHLLEKLTYPQITLLQRTLQSLSFAHNKQVGWLAVTLDDLAESGASGEDLDGLVNYPRNVEGVEVGLLFKERAGIVKVSLRSAGRVDVAQVAKTFGGGGHVRAAGCAINGTLQEAIERVVKEVGKAFV</sequence>
<dbReference type="PANTHER" id="PTHR47618">
    <property type="entry name" value="BIFUNCTIONAL OLIGORIBONUCLEASE AND PAP PHOSPHATASE NRNA"/>
    <property type="match status" value="1"/>
</dbReference>
<evidence type="ECO:0000259" key="1">
    <source>
        <dbReference type="Pfam" id="PF01368"/>
    </source>
</evidence>
<protein>
    <submittedName>
        <fullName evidence="3">DHH family phosphoesterase</fullName>
    </submittedName>
</protein>
<gene>
    <name evidence="3" type="ORF">CF651_19615</name>
</gene>
<keyword evidence="4" id="KW-1185">Reference proteome</keyword>
<dbReference type="OrthoDB" id="9803668at2"/>
<dbReference type="Pfam" id="PF01368">
    <property type="entry name" value="DHH"/>
    <property type="match status" value="1"/>
</dbReference>
<accession>A0A229UN19</accession>
<dbReference type="Gene3D" id="3.10.310.30">
    <property type="match status" value="1"/>
</dbReference>
<dbReference type="Proteomes" id="UP000215509">
    <property type="component" value="Unassembled WGS sequence"/>
</dbReference>
<dbReference type="InterPro" id="IPR001667">
    <property type="entry name" value="DDH_dom"/>
</dbReference>
<dbReference type="RefSeq" id="WP_094016569.1">
    <property type="nucleotide sequence ID" value="NZ_NMQW01000027.1"/>
</dbReference>
<dbReference type="InterPro" id="IPR003156">
    <property type="entry name" value="DHHA1_dom"/>
</dbReference>
<evidence type="ECO:0000313" key="3">
    <source>
        <dbReference type="EMBL" id="OXM84714.1"/>
    </source>
</evidence>
<evidence type="ECO:0000259" key="2">
    <source>
        <dbReference type="Pfam" id="PF02272"/>
    </source>
</evidence>
<dbReference type="SUPFAM" id="SSF64182">
    <property type="entry name" value="DHH phosphoesterases"/>
    <property type="match status" value="1"/>
</dbReference>
<dbReference type="GO" id="GO:0003676">
    <property type="term" value="F:nucleic acid binding"/>
    <property type="evidence" value="ECO:0007669"/>
    <property type="project" value="InterPro"/>
</dbReference>
<comment type="caution">
    <text evidence="3">The sequence shown here is derived from an EMBL/GenBank/DDBJ whole genome shotgun (WGS) entry which is preliminary data.</text>
</comment>
<organism evidence="3 4">
    <name type="scientific">Paenibacillus rigui</name>
    <dbReference type="NCBI Taxonomy" id="554312"/>
    <lineage>
        <taxon>Bacteria</taxon>
        <taxon>Bacillati</taxon>
        <taxon>Bacillota</taxon>
        <taxon>Bacilli</taxon>
        <taxon>Bacillales</taxon>
        <taxon>Paenibacillaceae</taxon>
        <taxon>Paenibacillus</taxon>
    </lineage>
</organism>
<dbReference type="Gene3D" id="3.90.1640.10">
    <property type="entry name" value="inorganic pyrophosphatase (n-terminal core)"/>
    <property type="match status" value="1"/>
</dbReference>
<dbReference type="AlphaFoldDB" id="A0A229UN19"/>